<proteinExistence type="predicted"/>
<dbReference type="AlphaFoldDB" id="A0AAN7M279"/>
<organism evidence="2 3">
    <name type="scientific">Trapa natans</name>
    <name type="common">Water chestnut</name>
    <dbReference type="NCBI Taxonomy" id="22666"/>
    <lineage>
        <taxon>Eukaryota</taxon>
        <taxon>Viridiplantae</taxon>
        <taxon>Streptophyta</taxon>
        <taxon>Embryophyta</taxon>
        <taxon>Tracheophyta</taxon>
        <taxon>Spermatophyta</taxon>
        <taxon>Magnoliopsida</taxon>
        <taxon>eudicotyledons</taxon>
        <taxon>Gunneridae</taxon>
        <taxon>Pentapetalae</taxon>
        <taxon>rosids</taxon>
        <taxon>malvids</taxon>
        <taxon>Myrtales</taxon>
        <taxon>Lythraceae</taxon>
        <taxon>Trapa</taxon>
    </lineage>
</organism>
<feature type="region of interest" description="Disordered" evidence="1">
    <location>
        <begin position="62"/>
        <end position="102"/>
    </location>
</feature>
<name>A0AAN7M279_TRANT</name>
<accession>A0AAN7M279</accession>
<dbReference type="EMBL" id="JAXQNO010000003">
    <property type="protein sequence ID" value="KAK4801028.1"/>
    <property type="molecule type" value="Genomic_DNA"/>
</dbReference>
<protein>
    <submittedName>
        <fullName evidence="2">Uncharacterized protein</fullName>
    </submittedName>
</protein>
<evidence type="ECO:0000313" key="3">
    <source>
        <dbReference type="Proteomes" id="UP001346149"/>
    </source>
</evidence>
<evidence type="ECO:0000256" key="1">
    <source>
        <dbReference type="SAM" id="MobiDB-lite"/>
    </source>
</evidence>
<feature type="compositionally biased region" description="Low complexity" evidence="1">
    <location>
        <begin position="69"/>
        <end position="80"/>
    </location>
</feature>
<dbReference type="Proteomes" id="UP001346149">
    <property type="component" value="Unassembled WGS sequence"/>
</dbReference>
<evidence type="ECO:0000313" key="2">
    <source>
        <dbReference type="EMBL" id="KAK4801028.1"/>
    </source>
</evidence>
<comment type="caution">
    <text evidence="2">The sequence shown here is derived from an EMBL/GenBank/DDBJ whole genome shotgun (WGS) entry which is preliminary data.</text>
</comment>
<reference evidence="2 3" key="1">
    <citation type="journal article" date="2023" name="Hortic Res">
        <title>Pangenome of water caltrop reveals structural variations and asymmetric subgenome divergence after allopolyploidization.</title>
        <authorList>
            <person name="Zhang X."/>
            <person name="Chen Y."/>
            <person name="Wang L."/>
            <person name="Yuan Y."/>
            <person name="Fang M."/>
            <person name="Shi L."/>
            <person name="Lu R."/>
            <person name="Comes H.P."/>
            <person name="Ma Y."/>
            <person name="Chen Y."/>
            <person name="Huang G."/>
            <person name="Zhou Y."/>
            <person name="Zheng Z."/>
            <person name="Qiu Y."/>
        </authorList>
    </citation>
    <scope>NUCLEOTIDE SEQUENCE [LARGE SCALE GENOMIC DNA]</scope>
    <source>
        <strain evidence="2">F231</strain>
    </source>
</reference>
<gene>
    <name evidence="2" type="ORF">SAY86_021515</name>
</gene>
<feature type="compositionally biased region" description="Pro residues" evidence="1">
    <location>
        <begin position="81"/>
        <end position="94"/>
    </location>
</feature>
<keyword evidence="3" id="KW-1185">Reference proteome</keyword>
<sequence length="119" mass="12400">MDDVEEADNVVTMALQSDTLSCKLSSSCEVLKLIVGLALGTDGSGDSPTSICTTALIVGRKSESGLEQARPTSSTLSSRPPRTPPPASGPPPPAASLHGGASRPTPLDCWLLYRWRCCC</sequence>